<gene>
    <name evidence="1" type="ORF">WOLCODRAFT_153958</name>
</gene>
<evidence type="ECO:0000313" key="2">
    <source>
        <dbReference type="Proteomes" id="UP000218811"/>
    </source>
</evidence>
<protein>
    <submittedName>
        <fullName evidence="1">Uncharacterized protein</fullName>
    </submittedName>
</protein>
<accession>A0A2H3JNZ7</accession>
<reference evidence="1 2" key="1">
    <citation type="journal article" date="2012" name="Science">
        <title>The Paleozoic origin of enzymatic lignin decomposition reconstructed from 31 fungal genomes.</title>
        <authorList>
            <person name="Floudas D."/>
            <person name="Binder M."/>
            <person name="Riley R."/>
            <person name="Barry K."/>
            <person name="Blanchette R.A."/>
            <person name="Henrissat B."/>
            <person name="Martinez A.T."/>
            <person name="Otillar R."/>
            <person name="Spatafora J.W."/>
            <person name="Yadav J.S."/>
            <person name="Aerts A."/>
            <person name="Benoit I."/>
            <person name="Boyd A."/>
            <person name="Carlson A."/>
            <person name="Copeland A."/>
            <person name="Coutinho P.M."/>
            <person name="de Vries R.P."/>
            <person name="Ferreira P."/>
            <person name="Findley K."/>
            <person name="Foster B."/>
            <person name="Gaskell J."/>
            <person name="Glotzer D."/>
            <person name="Gorecki P."/>
            <person name="Heitman J."/>
            <person name="Hesse C."/>
            <person name="Hori C."/>
            <person name="Igarashi K."/>
            <person name="Jurgens J.A."/>
            <person name="Kallen N."/>
            <person name="Kersten P."/>
            <person name="Kohler A."/>
            <person name="Kuees U."/>
            <person name="Kumar T.K.A."/>
            <person name="Kuo A."/>
            <person name="LaButti K."/>
            <person name="Larrondo L.F."/>
            <person name="Lindquist E."/>
            <person name="Ling A."/>
            <person name="Lombard V."/>
            <person name="Lucas S."/>
            <person name="Lundell T."/>
            <person name="Martin R."/>
            <person name="McLaughlin D.J."/>
            <person name="Morgenstern I."/>
            <person name="Morin E."/>
            <person name="Murat C."/>
            <person name="Nagy L.G."/>
            <person name="Nolan M."/>
            <person name="Ohm R.A."/>
            <person name="Patyshakuliyeva A."/>
            <person name="Rokas A."/>
            <person name="Ruiz-Duenas F.J."/>
            <person name="Sabat G."/>
            <person name="Salamov A."/>
            <person name="Samejima M."/>
            <person name="Schmutz J."/>
            <person name="Slot J.C."/>
            <person name="St John F."/>
            <person name="Stenlid J."/>
            <person name="Sun H."/>
            <person name="Sun S."/>
            <person name="Syed K."/>
            <person name="Tsang A."/>
            <person name="Wiebenga A."/>
            <person name="Young D."/>
            <person name="Pisabarro A."/>
            <person name="Eastwood D.C."/>
            <person name="Martin F."/>
            <person name="Cullen D."/>
            <person name="Grigoriev I.V."/>
            <person name="Hibbett D.S."/>
        </authorList>
    </citation>
    <scope>NUCLEOTIDE SEQUENCE [LARGE SCALE GENOMIC DNA]</scope>
    <source>
        <strain evidence="1 2">MD-104</strain>
    </source>
</reference>
<dbReference type="EMBL" id="KB468146">
    <property type="protein sequence ID" value="PCH43906.1"/>
    <property type="molecule type" value="Genomic_DNA"/>
</dbReference>
<keyword evidence="2" id="KW-1185">Reference proteome</keyword>
<organism evidence="1 2">
    <name type="scientific">Wolfiporia cocos (strain MD-104)</name>
    <name type="common">Brown rot fungus</name>
    <dbReference type="NCBI Taxonomy" id="742152"/>
    <lineage>
        <taxon>Eukaryota</taxon>
        <taxon>Fungi</taxon>
        <taxon>Dikarya</taxon>
        <taxon>Basidiomycota</taxon>
        <taxon>Agaricomycotina</taxon>
        <taxon>Agaricomycetes</taxon>
        <taxon>Polyporales</taxon>
        <taxon>Phaeolaceae</taxon>
        <taxon>Wolfiporia</taxon>
    </lineage>
</organism>
<proteinExistence type="predicted"/>
<dbReference type="AlphaFoldDB" id="A0A2H3JNZ7"/>
<evidence type="ECO:0000313" key="1">
    <source>
        <dbReference type="EMBL" id="PCH43906.1"/>
    </source>
</evidence>
<sequence length="132" mass="13701">MPRHVSAPLAILPRTCAPPLPSRPSELVTWRSAFAEAWTTAARGPATDYQGDAGDQGAAHRWTPMAIQGQMTCPQSAPPVVALPAAGSRAGNAQAAPVERLALAPGCVGRHATARSRRARWCGLAMDAARAG</sequence>
<dbReference type="Proteomes" id="UP000218811">
    <property type="component" value="Unassembled WGS sequence"/>
</dbReference>
<name>A0A2H3JNZ7_WOLCO</name>